<dbReference type="InterPro" id="IPR011660">
    <property type="entry name" value="VapB-like"/>
</dbReference>
<dbReference type="AlphaFoldDB" id="A0A7W7EIX9"/>
<gene>
    <name evidence="1" type="ORF">GGE60_001311</name>
</gene>
<reference evidence="1 2" key="1">
    <citation type="submission" date="2020-08" db="EMBL/GenBank/DDBJ databases">
        <title>Genomic Encyclopedia of Type Strains, Phase IV (KMG-V): Genome sequencing to study the core and pangenomes of soil and plant-associated prokaryotes.</title>
        <authorList>
            <person name="Whitman W."/>
        </authorList>
    </citation>
    <scope>NUCLEOTIDE SEQUENCE [LARGE SCALE GENOMIC DNA]</scope>
    <source>
        <strain evidence="1 2">SEMIA 492</strain>
    </source>
</reference>
<dbReference type="EMBL" id="JACIIG010000002">
    <property type="protein sequence ID" value="MBB4567210.1"/>
    <property type="molecule type" value="Genomic_DNA"/>
</dbReference>
<evidence type="ECO:0000313" key="1">
    <source>
        <dbReference type="EMBL" id="MBB4567210.1"/>
    </source>
</evidence>
<keyword evidence="2" id="KW-1185">Reference proteome</keyword>
<organism evidence="1 2">
    <name type="scientific">Rhizobium leucaenae</name>
    <dbReference type="NCBI Taxonomy" id="29450"/>
    <lineage>
        <taxon>Bacteria</taxon>
        <taxon>Pseudomonadati</taxon>
        <taxon>Pseudomonadota</taxon>
        <taxon>Alphaproteobacteria</taxon>
        <taxon>Hyphomicrobiales</taxon>
        <taxon>Rhizobiaceae</taxon>
        <taxon>Rhizobium/Agrobacterium group</taxon>
        <taxon>Rhizobium</taxon>
    </lineage>
</organism>
<comment type="caution">
    <text evidence="1">The sequence shown here is derived from an EMBL/GenBank/DDBJ whole genome shotgun (WGS) entry which is preliminary data.</text>
</comment>
<sequence>MTEKLAHELAEKTGENVATAMRHALEERLQRIGSRKRKENLLRNIEAIQARIQALPVLDNRGADEILGYDENGLPR</sequence>
<name>A0A7W7EIX9_9HYPH</name>
<protein>
    <submittedName>
        <fullName evidence="1">Antitoxin VapB</fullName>
    </submittedName>
</protein>
<proteinExistence type="predicted"/>
<dbReference type="Proteomes" id="UP000543836">
    <property type="component" value="Unassembled WGS sequence"/>
</dbReference>
<dbReference type="Pfam" id="PF07704">
    <property type="entry name" value="PSK_trans_fac"/>
    <property type="match status" value="1"/>
</dbReference>
<accession>A0A7W7EIX9</accession>
<evidence type="ECO:0000313" key="2">
    <source>
        <dbReference type="Proteomes" id="UP000543836"/>
    </source>
</evidence>